<evidence type="ECO:0000313" key="3">
    <source>
        <dbReference type="Proteomes" id="UP000006873"/>
    </source>
</evidence>
<dbReference type="AlphaFoldDB" id="E3GP83"/>
<dbReference type="HOGENOM" id="CLU_3420958_0_0_9"/>
<accession>E3GP83</accession>
<keyword evidence="3" id="KW-1185">Reference proteome</keyword>
<dbReference type="Proteomes" id="UP000006873">
    <property type="component" value="Chromosome"/>
</dbReference>
<feature type="region of interest" description="Disordered" evidence="1">
    <location>
        <begin position="1"/>
        <end position="24"/>
    </location>
</feature>
<evidence type="ECO:0000313" key="2">
    <source>
        <dbReference type="EMBL" id="ADO37869.1"/>
    </source>
</evidence>
<proteinExistence type="predicted"/>
<gene>
    <name evidence="2" type="ordered locus">ELI_2888</name>
</gene>
<reference evidence="2 3" key="2">
    <citation type="journal article" date="2011" name="J. Bacteriol.">
        <title>Complete genome sequence of a carbon monoxide-utilizing acetogen, Eubacterium limosum KIST612.</title>
        <authorList>
            <person name="Roh H."/>
            <person name="Ko H.J."/>
            <person name="Kim D."/>
            <person name="Choi D.G."/>
            <person name="Park S."/>
            <person name="Kim S."/>
            <person name="Chang I.S."/>
            <person name="Choi I.G."/>
        </authorList>
    </citation>
    <scope>NUCLEOTIDE SEQUENCE [LARGE SCALE GENOMIC DNA]</scope>
    <source>
        <strain evidence="2 3">KIST612</strain>
    </source>
</reference>
<reference key="1">
    <citation type="submission" date="2010-09" db="EMBL/GenBank/DDBJ databases">
        <authorList>
            <person name="Roh H."/>
            <person name="Ko H.-J."/>
            <person name="Kim D."/>
            <person name="Choi D.G."/>
            <person name="Park S."/>
            <person name="Kim S."/>
            <person name="Kim K.H."/>
            <person name="Chang I.S."/>
            <person name="Choi I.-G."/>
        </authorList>
    </citation>
    <scope>NUCLEOTIDE SEQUENCE</scope>
    <source>
        <strain>KIST612</strain>
    </source>
</reference>
<dbReference type="KEGG" id="elm:ELI_2888"/>
<sequence length="24" mass="2615">MKRLAARGKAAAALKSEVEKNEEN</sequence>
<evidence type="ECO:0000256" key="1">
    <source>
        <dbReference type="SAM" id="MobiDB-lite"/>
    </source>
</evidence>
<dbReference type="EMBL" id="CP002273">
    <property type="protein sequence ID" value="ADO37869.1"/>
    <property type="molecule type" value="Genomic_DNA"/>
</dbReference>
<name>E3GP83_9FIRM</name>
<organism evidence="2 3">
    <name type="scientific">Eubacterium callanderi</name>
    <dbReference type="NCBI Taxonomy" id="53442"/>
    <lineage>
        <taxon>Bacteria</taxon>
        <taxon>Bacillati</taxon>
        <taxon>Bacillota</taxon>
        <taxon>Clostridia</taxon>
        <taxon>Eubacteriales</taxon>
        <taxon>Eubacteriaceae</taxon>
        <taxon>Eubacterium</taxon>
    </lineage>
</organism>
<protein>
    <submittedName>
        <fullName evidence="2">Uncharacterized protein</fullName>
    </submittedName>
</protein>